<feature type="region of interest" description="Disordered" evidence="6">
    <location>
        <begin position="1427"/>
        <end position="1470"/>
    </location>
</feature>
<dbReference type="FunFam" id="1.10.1000.11:FF:000001">
    <property type="entry name" value="IQ motif and SEC7 domain-containing protein 1"/>
    <property type="match status" value="1"/>
</dbReference>
<feature type="region of interest" description="Disordered" evidence="6">
    <location>
        <begin position="1488"/>
        <end position="1573"/>
    </location>
</feature>
<feature type="compositionally biased region" description="Basic residues" evidence="6">
    <location>
        <begin position="660"/>
        <end position="673"/>
    </location>
</feature>
<feature type="region of interest" description="Disordered" evidence="6">
    <location>
        <begin position="518"/>
        <end position="568"/>
    </location>
</feature>
<dbReference type="InterPro" id="IPR011993">
    <property type="entry name" value="PH-like_dom_sf"/>
</dbReference>
<feature type="compositionally biased region" description="Low complexity" evidence="6">
    <location>
        <begin position="717"/>
        <end position="733"/>
    </location>
</feature>
<evidence type="ECO:0000256" key="1">
    <source>
        <dbReference type="ARBA" id="ARBA00004496"/>
    </source>
</evidence>
<feature type="compositionally biased region" description="Polar residues" evidence="6">
    <location>
        <begin position="61"/>
        <end position="77"/>
    </location>
</feature>
<organism evidence="8 9">
    <name type="scientific">Collichthys lucidus</name>
    <name type="common">Big head croaker</name>
    <name type="synonym">Sciaena lucida</name>
    <dbReference type="NCBI Taxonomy" id="240159"/>
    <lineage>
        <taxon>Eukaryota</taxon>
        <taxon>Metazoa</taxon>
        <taxon>Chordata</taxon>
        <taxon>Craniata</taxon>
        <taxon>Vertebrata</taxon>
        <taxon>Euteleostomi</taxon>
        <taxon>Actinopterygii</taxon>
        <taxon>Neopterygii</taxon>
        <taxon>Teleostei</taxon>
        <taxon>Neoteleostei</taxon>
        <taxon>Acanthomorphata</taxon>
        <taxon>Eupercaria</taxon>
        <taxon>Sciaenidae</taxon>
        <taxon>Collichthys</taxon>
    </lineage>
</organism>
<feature type="region of interest" description="Disordered" evidence="6">
    <location>
        <begin position="580"/>
        <end position="767"/>
    </location>
</feature>
<feature type="compositionally biased region" description="Low complexity" evidence="6">
    <location>
        <begin position="1541"/>
        <end position="1552"/>
    </location>
</feature>
<comment type="subcellular location">
    <subcellularLocation>
        <location evidence="1">Cytoplasm</location>
    </subcellularLocation>
</comment>
<dbReference type="PROSITE" id="PS50096">
    <property type="entry name" value="IQ"/>
    <property type="match status" value="1"/>
</dbReference>
<feature type="compositionally biased region" description="Polar residues" evidence="6">
    <location>
        <begin position="1170"/>
        <end position="1188"/>
    </location>
</feature>
<dbReference type="Pfam" id="PF01369">
    <property type="entry name" value="Sec7"/>
    <property type="match status" value="1"/>
</dbReference>
<dbReference type="InterPro" id="IPR000904">
    <property type="entry name" value="Sec7_dom"/>
</dbReference>
<evidence type="ECO:0000256" key="2">
    <source>
        <dbReference type="ARBA" id="ARBA00006248"/>
    </source>
</evidence>
<evidence type="ECO:0000256" key="5">
    <source>
        <dbReference type="ARBA" id="ARBA00023054"/>
    </source>
</evidence>
<evidence type="ECO:0000256" key="3">
    <source>
        <dbReference type="ARBA" id="ARBA00022490"/>
    </source>
</evidence>
<dbReference type="EMBL" id="CM014087">
    <property type="protein sequence ID" value="TKS76704.1"/>
    <property type="molecule type" value="Genomic_DNA"/>
</dbReference>
<dbReference type="FunFam" id="1.10.220.20:FF:000001">
    <property type="entry name" value="IQ motif and SEC7 domain-containing protein 1"/>
    <property type="match status" value="1"/>
</dbReference>
<dbReference type="InterPro" id="IPR033742">
    <property type="entry name" value="IQSEC_PH"/>
</dbReference>
<feature type="compositionally biased region" description="Polar residues" evidence="6">
    <location>
        <begin position="620"/>
        <end position="644"/>
    </location>
</feature>
<dbReference type="GO" id="GO:0005737">
    <property type="term" value="C:cytoplasm"/>
    <property type="evidence" value="ECO:0007669"/>
    <property type="project" value="UniProtKB-SubCell"/>
</dbReference>
<accession>A0A4U5UNX1</accession>
<dbReference type="Proteomes" id="UP000298787">
    <property type="component" value="Chromosome 10"/>
</dbReference>
<protein>
    <submittedName>
        <fullName evidence="8">IQ motif and SEC7 domain-containing protein 2</fullName>
    </submittedName>
</protein>
<dbReference type="PANTHER" id="PTHR10663:SF314">
    <property type="entry name" value="IQ MOTIF AND SEC7 DOMAIN-CONTAINING PROTEIN 2"/>
    <property type="match status" value="1"/>
</dbReference>
<dbReference type="PANTHER" id="PTHR10663">
    <property type="entry name" value="GUANYL-NUCLEOTIDE EXCHANGE FACTOR"/>
    <property type="match status" value="1"/>
</dbReference>
<dbReference type="STRING" id="240159.A0A4U5UNX1"/>
<dbReference type="PROSITE" id="PS50190">
    <property type="entry name" value="SEC7"/>
    <property type="match status" value="1"/>
</dbReference>
<dbReference type="GO" id="GO:0030036">
    <property type="term" value="P:actin cytoskeleton organization"/>
    <property type="evidence" value="ECO:0007669"/>
    <property type="project" value="TreeGrafter"/>
</dbReference>
<name>A0A4U5UNX1_COLLU</name>
<keyword evidence="3" id="KW-0963">Cytoplasm</keyword>
<comment type="similarity">
    <text evidence="2">Belongs to the BRAG family.</text>
</comment>
<feature type="region of interest" description="Disordered" evidence="6">
    <location>
        <begin position="390"/>
        <end position="424"/>
    </location>
</feature>
<dbReference type="Pfam" id="PF16453">
    <property type="entry name" value="IQ_SEC7_PH"/>
    <property type="match status" value="1"/>
</dbReference>
<dbReference type="CDD" id="cd13318">
    <property type="entry name" value="PH_IQSEC"/>
    <property type="match status" value="1"/>
</dbReference>
<feature type="region of interest" description="Disordered" evidence="6">
    <location>
        <begin position="448"/>
        <end position="503"/>
    </location>
</feature>
<dbReference type="InterPro" id="IPR001849">
    <property type="entry name" value="PH_domain"/>
</dbReference>
<dbReference type="SUPFAM" id="SSF50729">
    <property type="entry name" value="PH domain-like"/>
    <property type="match status" value="1"/>
</dbReference>
<feature type="compositionally biased region" description="Basic and acidic residues" evidence="6">
    <location>
        <begin position="147"/>
        <end position="157"/>
    </location>
</feature>
<feature type="compositionally biased region" description="Pro residues" evidence="6">
    <location>
        <begin position="1531"/>
        <end position="1540"/>
    </location>
</feature>
<proteinExistence type="inferred from homology"/>
<reference evidence="8 9" key="1">
    <citation type="submission" date="2019-01" db="EMBL/GenBank/DDBJ databases">
        <title>Genome Assembly of Collichthys lucidus.</title>
        <authorList>
            <person name="Cai M."/>
            <person name="Xiao S."/>
        </authorList>
    </citation>
    <scope>NUCLEOTIDE SEQUENCE [LARGE SCALE GENOMIC DNA]</scope>
    <source>
        <strain evidence="8">JT15FE1705JMU</strain>
        <tissue evidence="8">Muscle</tissue>
    </source>
</reference>
<feature type="compositionally biased region" description="Basic and acidic residues" evidence="6">
    <location>
        <begin position="415"/>
        <end position="424"/>
    </location>
</feature>
<dbReference type="GO" id="GO:0005085">
    <property type="term" value="F:guanyl-nucleotide exchange factor activity"/>
    <property type="evidence" value="ECO:0007669"/>
    <property type="project" value="InterPro"/>
</dbReference>
<keyword evidence="9" id="KW-1185">Reference proteome</keyword>
<feature type="compositionally biased region" description="Basic and acidic residues" evidence="6">
    <location>
        <begin position="449"/>
        <end position="459"/>
    </location>
</feature>
<dbReference type="Gene3D" id="2.30.29.30">
    <property type="entry name" value="Pleckstrin-homology domain (PH domain)/Phosphotyrosine-binding domain (PTB)"/>
    <property type="match status" value="1"/>
</dbReference>
<feature type="compositionally biased region" description="Gly residues" evidence="6">
    <location>
        <begin position="83"/>
        <end position="106"/>
    </location>
</feature>
<sequence length="1573" mass="169975">METSPESPNRAVEYLLELNNIIESQAKLLETQRRRIEELEGQLDRVSQENQDLRQERSPRTPGSDTPEQNHNHNQPLSLPIHHGGGGGGGVVVGGSSGGGAGGSSSGNGSASAAQATAGSTTTQGPSRERRTHTRLTRGLSCGSSTTERDRLERTDSTDTNASSTIRRKLTYTLTPPCHGTGQPVSAPTTPTTASSAAFATLFPTSMTVHSFHQYCCPSTDQSLQQDDSVEGESQCPETGTHKDASFSQTPYLRGSERYTDSSSGAPSGPRDPSCVATSSSASLAWALRTRHQPASLALRKQEEEENKRCKALSDSYELSTDLQDKKVEMLERKYGGSFVSRRAARTIQTAFRQYRMNKNFERLRSSASESRMTRRIILSNMRLQYSFDERQPQQQAQTQTNFTHSVAIGPPHSPDPDRAGDYTHLEDSFSKQVKSLADSIDDALTCRAGRDDSQEGSREGGGISEDFGECVWSSSSNPSSQRGLGERARGAGGGLSMHGDSTATSYSDVTLYMDDGMPSSPLSLDRAPSSTDTEYWGPGGGVGGREDSRDTEGGGSSNSRRSTPCTECRDYRLRGAHLPLLTIEPPSDSSVDMSDRSDRGSLSRQLVYEQEPGVGAGSPQGTLKHSPNTGTRPSSTAAAQGQTRAPGRPIPTHIPHQVAAHHHHHHHPIHHHQYPDTPSSSSSPQQPPTTPLSSSSSTALPPGGLEQPCCSDGDNDSLNSTTNSNETVNCSSGSSSQDSLREPLPPLGKQTYQRESRHSWDSPPFNSDVVQRRQYRIGLNLFNKKPEKGIQYLIERGFVSDTPVGIARFILERKGLSRQMIGEFLGNRQKQFNKDVLDCVVDEMDFSGMDLDDALRKFQAQIKVQGEAQKVERLIEAFSQRYCVCNPTLVRQFQNPDTIFILAFAIILLNTDMYSPNVKAERKMKLEDFIKNLRGVDNGQDIPRDLLVGIYQRIQKWELRTNDDHVSQVQAVERVIVGKKPVLSLPHRRLVCCCQLYEVPDPNRPQRTGVHQREVFLFNDLLVVTKIFQKKKTSVTYSFRQSFPLVEMQVHMFQNSYYPHGIRLTSAVLGGERKVLIVFMAPSQQDRTRFVSDLRETELEKQKGVMRPSLLSGGVVGGGVGVKSDVVNGTLGRTSFDDNCSVGEGLKRTALSSSLRDLSDTGKRGRRNSVGSLDSTMEGSIISSPQPHQRYPVPGVVPGCYGTEDFRPHRPILSPGTGVGGGPGQQHTTAGTGVGGVSSSVERPGAGSGPGGSSSNNNSGSFLGSLFGSKRAKPPGPLIPPGPPFPAPVPPPTTGGPPPHSPSSLCQLDGGPSKIQALHAQYCHAGTVQPPPPYYHHHRYHVQTVPPPLQGMPQHTIQRGPLPCRPPLGPPHAQHPQLAHLSQLSQHGLPGRYANMVVGCPPPLSPLSQHSQNPQFALYHVQPTHSIRGGGGPGTKLPLTLSHSHPHPHAHSQTHPGHVHTPHPASHSTHQTHFIFGTLPHNLPSASVNTHHAASAGPYLPQYPPLSSIPPPPPHSPLPPPSSPLTPLTPLSPHPPQHPGQPQQGPQVTGAGATGTGGSSKSKPINRISTVV</sequence>
<dbReference type="SMART" id="SM00222">
    <property type="entry name" value="Sec7"/>
    <property type="match status" value="1"/>
</dbReference>
<feature type="compositionally biased region" description="Low complexity" evidence="6">
    <location>
        <begin position="107"/>
        <end position="125"/>
    </location>
</feature>
<dbReference type="FunFam" id="2.30.29.30:FF:000004">
    <property type="entry name" value="IQ motif and SEC7 domain-containing protein 1"/>
    <property type="match status" value="1"/>
</dbReference>
<feature type="region of interest" description="Disordered" evidence="6">
    <location>
        <begin position="1156"/>
        <end position="1312"/>
    </location>
</feature>
<dbReference type="InterPro" id="IPR023394">
    <property type="entry name" value="Sec7_C_sf"/>
</dbReference>
<keyword evidence="4" id="KW-0597">Phosphoprotein</keyword>
<gene>
    <name evidence="8" type="ORF">D9C73_010794</name>
</gene>
<feature type="domain" description="SEC7" evidence="7">
    <location>
        <begin position="765"/>
        <end position="958"/>
    </location>
</feature>
<evidence type="ECO:0000313" key="8">
    <source>
        <dbReference type="EMBL" id="TKS76704.1"/>
    </source>
</evidence>
<feature type="compositionally biased region" description="Basic residues" evidence="6">
    <location>
        <begin position="1445"/>
        <end position="1462"/>
    </location>
</feature>
<dbReference type="Gene3D" id="1.10.1000.11">
    <property type="entry name" value="Arf Nucleotide-binding Site Opener,domain 2"/>
    <property type="match status" value="1"/>
</dbReference>
<feature type="compositionally biased region" description="Basic and acidic residues" evidence="6">
    <location>
        <begin position="40"/>
        <end position="59"/>
    </location>
</feature>
<feature type="compositionally biased region" description="Pro residues" evidence="6">
    <location>
        <begin position="1502"/>
        <end position="1525"/>
    </location>
</feature>
<feature type="compositionally biased region" description="Low complexity" evidence="6">
    <location>
        <begin position="1254"/>
        <end position="1270"/>
    </location>
</feature>
<evidence type="ECO:0000256" key="4">
    <source>
        <dbReference type="ARBA" id="ARBA00022553"/>
    </source>
</evidence>
<evidence type="ECO:0000313" key="9">
    <source>
        <dbReference type="Proteomes" id="UP000298787"/>
    </source>
</evidence>
<dbReference type="SUPFAM" id="SSF48425">
    <property type="entry name" value="Sec7 domain"/>
    <property type="match status" value="1"/>
</dbReference>
<evidence type="ECO:0000259" key="7">
    <source>
        <dbReference type="PROSITE" id="PS50190"/>
    </source>
</evidence>
<feature type="compositionally biased region" description="Low complexity" evidence="6">
    <location>
        <begin position="692"/>
        <end position="703"/>
    </location>
</feature>
<feature type="region of interest" description="Disordered" evidence="6">
    <location>
        <begin position="40"/>
        <end position="192"/>
    </location>
</feature>
<feature type="compositionally biased region" description="Pro residues" evidence="6">
    <location>
        <begin position="1275"/>
        <end position="1302"/>
    </location>
</feature>
<dbReference type="InterPro" id="IPR035999">
    <property type="entry name" value="Sec7_dom_sf"/>
</dbReference>
<feature type="region of interest" description="Disordered" evidence="6">
    <location>
        <begin position="222"/>
        <end position="277"/>
    </location>
</feature>
<dbReference type="GO" id="GO:0032012">
    <property type="term" value="P:regulation of ARF protein signal transduction"/>
    <property type="evidence" value="ECO:0007669"/>
    <property type="project" value="InterPro"/>
</dbReference>
<keyword evidence="5" id="KW-0175">Coiled coil</keyword>
<dbReference type="Gene3D" id="1.10.220.20">
    <property type="match status" value="1"/>
</dbReference>
<evidence type="ECO:0000256" key="6">
    <source>
        <dbReference type="SAM" id="MobiDB-lite"/>
    </source>
</evidence>
<dbReference type="CDD" id="cd00171">
    <property type="entry name" value="Sec7"/>
    <property type="match status" value="1"/>
</dbReference>
<feature type="compositionally biased region" description="Polar residues" evidence="6">
    <location>
        <begin position="473"/>
        <end position="482"/>
    </location>
</feature>
<dbReference type="SMART" id="SM00233">
    <property type="entry name" value="PH"/>
    <property type="match status" value="1"/>
</dbReference>